<sequence length="135" mass="14295">MKKQQLLLSTLLIFTLPSLSYANIIVDTKNVDEQKYHADLYECDQLSNQVEQQQTDSLGHDVLGSTAKGAALGAVGSAIGGGSGSNGAKVGAGIGVIGGALKHGSEKRQAEQQYDIQKQNVMRNCMIGRGYTVLN</sequence>
<dbReference type="Proteomes" id="UP001140979">
    <property type="component" value="Unassembled WGS sequence"/>
</dbReference>
<dbReference type="RefSeq" id="WP_168521981.1">
    <property type="nucleotide sequence ID" value="NZ_CALYLA010000019.1"/>
</dbReference>
<dbReference type="Proteomes" id="UP001239257">
    <property type="component" value="Chromosome 1"/>
</dbReference>
<name>A0A9X4F3N2_9VIBR</name>
<evidence type="ECO:0000256" key="1">
    <source>
        <dbReference type="SAM" id="SignalP"/>
    </source>
</evidence>
<evidence type="ECO:0000313" key="6">
    <source>
        <dbReference type="Proteomes" id="UP001140979"/>
    </source>
</evidence>
<dbReference type="Proteomes" id="UP001241226">
    <property type="component" value="Chromosome 1"/>
</dbReference>
<feature type="chain" id="PRO_5044703987" evidence="1">
    <location>
        <begin position="23"/>
        <end position="135"/>
    </location>
</feature>
<protein>
    <submittedName>
        <fullName evidence="3">Glycine zipper family protein</fullName>
    </submittedName>
    <submittedName>
        <fullName evidence="2">RNA polymerase subunit sigma</fullName>
    </submittedName>
</protein>
<dbReference type="EMBL" id="CALYLK010000135">
    <property type="protein sequence ID" value="CAH8226002.1"/>
    <property type="molecule type" value="Genomic_DNA"/>
</dbReference>
<evidence type="ECO:0000313" key="5">
    <source>
        <dbReference type="EMBL" id="WGK84256.1"/>
    </source>
</evidence>
<dbReference type="GeneID" id="79917293"/>
<dbReference type="Proteomes" id="UP001152658">
    <property type="component" value="Unassembled WGS sequence"/>
</dbReference>
<evidence type="ECO:0000313" key="7">
    <source>
        <dbReference type="Proteomes" id="UP001152658"/>
    </source>
</evidence>
<proteinExistence type="predicted"/>
<evidence type="ECO:0000313" key="2">
    <source>
        <dbReference type="EMBL" id="CAH8226002.1"/>
    </source>
</evidence>
<keyword evidence="7" id="KW-1185">Reference proteome</keyword>
<dbReference type="EMBL" id="CP118709">
    <property type="protein sequence ID" value="WGK82856.1"/>
    <property type="molecule type" value="Genomic_DNA"/>
</dbReference>
<dbReference type="EMBL" id="JAKNBA010000008">
    <property type="protein sequence ID" value="MDE1241859.1"/>
    <property type="molecule type" value="Genomic_DNA"/>
</dbReference>
<accession>A0A9X4F3N2</accession>
<reference evidence="3 8" key="1">
    <citation type="submission" date="2022-02" db="EMBL/GenBank/DDBJ databases">
        <title>Emergence and expansion in Europe of a Vibrio aestuarianus clonal complex pathogenic for oysters.</title>
        <authorList>
            <person name="Mesnil A."/>
            <person name="Travers M.-A."/>
        </authorList>
    </citation>
    <scope>NUCLEOTIDE SEQUENCE</scope>
    <source>
        <strain evidence="3">19_064_11T1</strain>
        <strain evidence="5 8">U17</strain>
        <strain evidence="4">U29</strain>
    </source>
</reference>
<organism evidence="3 6">
    <name type="scientific">Vibrio aestuarianus</name>
    <dbReference type="NCBI Taxonomy" id="28171"/>
    <lineage>
        <taxon>Bacteria</taxon>
        <taxon>Pseudomonadati</taxon>
        <taxon>Pseudomonadota</taxon>
        <taxon>Gammaproteobacteria</taxon>
        <taxon>Vibrionales</taxon>
        <taxon>Vibrionaceae</taxon>
        <taxon>Vibrio</taxon>
    </lineage>
</organism>
<feature type="signal peptide" evidence="1">
    <location>
        <begin position="1"/>
        <end position="22"/>
    </location>
</feature>
<gene>
    <name evidence="3" type="ORF">L9W94_06800</name>
    <name evidence="4" type="ORF">PYE51_06325</name>
    <name evidence="5" type="ORF">PYE67_07445</name>
    <name evidence="2" type="ORF">VAE063_940281</name>
</gene>
<dbReference type="AlphaFoldDB" id="A0A9X4F3N2"/>
<evidence type="ECO:0000313" key="8">
    <source>
        <dbReference type="Proteomes" id="UP001241226"/>
    </source>
</evidence>
<dbReference type="EMBL" id="CP118711">
    <property type="protein sequence ID" value="WGK84256.1"/>
    <property type="molecule type" value="Genomic_DNA"/>
</dbReference>
<evidence type="ECO:0000313" key="4">
    <source>
        <dbReference type="EMBL" id="WGK82856.1"/>
    </source>
</evidence>
<evidence type="ECO:0000313" key="3">
    <source>
        <dbReference type="EMBL" id="MDE1241859.1"/>
    </source>
</evidence>
<reference evidence="2" key="2">
    <citation type="submission" date="2022-06" db="EMBL/GenBank/DDBJ databases">
        <authorList>
            <person name="Goudenege D."/>
            <person name="Le Roux F."/>
        </authorList>
    </citation>
    <scope>NUCLEOTIDE SEQUENCE</scope>
    <source>
        <strain evidence="2">12-063</strain>
    </source>
</reference>
<keyword evidence="1" id="KW-0732">Signal</keyword>